<dbReference type="EMBL" id="JAUJDW010000036">
    <property type="protein sequence ID" value="KAK0650376.1"/>
    <property type="molecule type" value="Genomic_DNA"/>
</dbReference>
<gene>
    <name evidence="1" type="ORF">DIS24_g6840</name>
</gene>
<reference evidence="1" key="1">
    <citation type="submission" date="2023-06" db="EMBL/GenBank/DDBJ databases">
        <title>Multi-omics analyses reveal the molecular pathogenesis toolkit of Lasiodiplodia hormozganensis, a cross-kingdom pathogen.</title>
        <authorList>
            <person name="Felix C."/>
            <person name="Meneses R."/>
            <person name="Goncalves M.F.M."/>
            <person name="Tilleman L."/>
            <person name="Duarte A.S."/>
            <person name="Jorrin-Novo J.V."/>
            <person name="Van De Peer Y."/>
            <person name="Deforce D."/>
            <person name="Van Nieuwerburgh F."/>
            <person name="Esteves A.C."/>
            <person name="Alves A."/>
        </authorList>
    </citation>
    <scope>NUCLEOTIDE SEQUENCE</scope>
    <source>
        <strain evidence="1">CBS 339.90</strain>
    </source>
</reference>
<evidence type="ECO:0000313" key="1">
    <source>
        <dbReference type="EMBL" id="KAK0650376.1"/>
    </source>
</evidence>
<proteinExistence type="predicted"/>
<dbReference type="Proteomes" id="UP001175001">
    <property type="component" value="Unassembled WGS sequence"/>
</dbReference>
<sequence>MLPTLTDVPTHHPDCCLSLSNALFSKLDEILSVSKAPVLSIGAGSGLFEAILSSRDPSRTIEGVEVNSSVNKYLPEESTFVVGGTWGLCPRAEDIPIWVFVYPRVPALVKKYFEIFGQARLQLAIFLGPRADWADFQDSFIVPGFTSVEIVEDCGLVPYELLAVIRKESAAK</sequence>
<dbReference type="AlphaFoldDB" id="A0AA40CSZ2"/>
<organism evidence="1 2">
    <name type="scientific">Lasiodiplodia hormozganensis</name>
    <dbReference type="NCBI Taxonomy" id="869390"/>
    <lineage>
        <taxon>Eukaryota</taxon>
        <taxon>Fungi</taxon>
        <taxon>Dikarya</taxon>
        <taxon>Ascomycota</taxon>
        <taxon>Pezizomycotina</taxon>
        <taxon>Dothideomycetes</taxon>
        <taxon>Dothideomycetes incertae sedis</taxon>
        <taxon>Botryosphaeriales</taxon>
        <taxon>Botryosphaeriaceae</taxon>
        <taxon>Lasiodiplodia</taxon>
    </lineage>
</organism>
<keyword evidence="2" id="KW-1185">Reference proteome</keyword>
<accession>A0AA40CSZ2</accession>
<evidence type="ECO:0000313" key="2">
    <source>
        <dbReference type="Proteomes" id="UP001175001"/>
    </source>
</evidence>
<comment type="caution">
    <text evidence="1">The sequence shown here is derived from an EMBL/GenBank/DDBJ whole genome shotgun (WGS) entry which is preliminary data.</text>
</comment>
<name>A0AA40CSZ2_9PEZI</name>
<protein>
    <submittedName>
        <fullName evidence="1">Uncharacterized protein</fullName>
    </submittedName>
</protein>